<dbReference type="AlphaFoldDB" id="A0AAV0AUB7"/>
<organism evidence="1 2">
    <name type="scientific">Phakopsora pachyrhizi</name>
    <name type="common">Asian soybean rust disease fungus</name>
    <dbReference type="NCBI Taxonomy" id="170000"/>
    <lineage>
        <taxon>Eukaryota</taxon>
        <taxon>Fungi</taxon>
        <taxon>Dikarya</taxon>
        <taxon>Basidiomycota</taxon>
        <taxon>Pucciniomycotina</taxon>
        <taxon>Pucciniomycetes</taxon>
        <taxon>Pucciniales</taxon>
        <taxon>Phakopsoraceae</taxon>
        <taxon>Phakopsora</taxon>
    </lineage>
</organism>
<reference evidence="1" key="1">
    <citation type="submission" date="2022-06" db="EMBL/GenBank/DDBJ databases">
        <authorList>
            <consortium name="SYNGENTA / RWTH Aachen University"/>
        </authorList>
    </citation>
    <scope>NUCLEOTIDE SEQUENCE</scope>
</reference>
<sequence>MRSYRHMGLNVGYETEGSRQQQKIEGHRNKVKAADEDMMATQVLAGEWHNTGIRLYRDSPWWMTSCSFRKVGAWTVVGCLRMVFDVAGVVKAAAQKNAKQMIASRFNIFSEVATNLFAEKLALKIHEKDELLKRIVPARQGMKLWILRMFEDRSVENTSDFGSEDIEIHREEAQPRFSHDTVDIKMNVLETVEEQLELDATVLRGQSLTEPPLAAHIFDQNHSPVVSQSRWEMCLTRSFTIRSRIFIKSTRAMKTTGPTAQPPTHSYETQLAVANVIPTQ</sequence>
<protein>
    <submittedName>
        <fullName evidence="1">Uncharacterized protein</fullName>
    </submittedName>
</protein>
<proteinExistence type="predicted"/>
<dbReference type="Proteomes" id="UP001153365">
    <property type="component" value="Unassembled WGS sequence"/>
</dbReference>
<evidence type="ECO:0000313" key="2">
    <source>
        <dbReference type="Proteomes" id="UP001153365"/>
    </source>
</evidence>
<comment type="caution">
    <text evidence="1">The sequence shown here is derived from an EMBL/GenBank/DDBJ whole genome shotgun (WGS) entry which is preliminary data.</text>
</comment>
<gene>
    <name evidence="1" type="ORF">PPACK8108_LOCUS7240</name>
</gene>
<name>A0AAV0AUB7_PHAPC</name>
<accession>A0AAV0AUB7</accession>
<evidence type="ECO:0000313" key="1">
    <source>
        <dbReference type="EMBL" id="CAH7672423.1"/>
    </source>
</evidence>
<keyword evidence="2" id="KW-1185">Reference proteome</keyword>
<dbReference type="EMBL" id="CALTRL010001408">
    <property type="protein sequence ID" value="CAH7672423.1"/>
    <property type="molecule type" value="Genomic_DNA"/>
</dbReference>